<reference evidence="3 4" key="1">
    <citation type="journal article" date="2018" name="Mol. Biol. Evol.">
        <title>Analysis of the draft genome of the red seaweed Gracilariopsis chorda provides insights into genome size evolution in Rhodophyta.</title>
        <authorList>
            <person name="Lee J."/>
            <person name="Yang E.C."/>
            <person name="Graf L."/>
            <person name="Yang J.H."/>
            <person name="Qiu H."/>
            <person name="Zel Zion U."/>
            <person name="Chan C.X."/>
            <person name="Stephens T.G."/>
            <person name="Weber A.P.M."/>
            <person name="Boo G.H."/>
            <person name="Boo S.M."/>
            <person name="Kim K.M."/>
            <person name="Shin Y."/>
            <person name="Jung M."/>
            <person name="Lee S.J."/>
            <person name="Yim H.S."/>
            <person name="Lee J.H."/>
            <person name="Bhattacharya D."/>
            <person name="Yoon H.S."/>
        </authorList>
    </citation>
    <scope>NUCLEOTIDE SEQUENCE [LARGE SCALE GENOMIC DNA]</scope>
    <source>
        <strain evidence="3 4">SKKU-2015</strain>
        <tissue evidence="3">Whole body</tissue>
    </source>
</reference>
<protein>
    <submittedName>
        <fullName evidence="3">Uncharacterized protein</fullName>
    </submittedName>
</protein>
<proteinExistence type="predicted"/>
<evidence type="ECO:0000313" key="4">
    <source>
        <dbReference type="Proteomes" id="UP000247409"/>
    </source>
</evidence>
<evidence type="ECO:0000256" key="1">
    <source>
        <dbReference type="SAM" id="MobiDB-lite"/>
    </source>
</evidence>
<dbReference type="AlphaFoldDB" id="A0A2V3ILI3"/>
<name>A0A2V3ILI3_9FLOR</name>
<dbReference type="Proteomes" id="UP000247409">
    <property type="component" value="Unassembled WGS sequence"/>
</dbReference>
<feature type="chain" id="PRO_5016161979" evidence="2">
    <location>
        <begin position="25"/>
        <end position="185"/>
    </location>
</feature>
<dbReference type="OrthoDB" id="5658at2759"/>
<comment type="caution">
    <text evidence="3">The sequence shown here is derived from an EMBL/GenBank/DDBJ whole genome shotgun (WGS) entry which is preliminary data.</text>
</comment>
<evidence type="ECO:0000256" key="2">
    <source>
        <dbReference type="SAM" id="SignalP"/>
    </source>
</evidence>
<gene>
    <name evidence="3" type="ORF">BWQ96_07319</name>
</gene>
<keyword evidence="4" id="KW-1185">Reference proteome</keyword>
<evidence type="ECO:0000313" key="3">
    <source>
        <dbReference type="EMBL" id="PXF42941.1"/>
    </source>
</evidence>
<feature type="region of interest" description="Disordered" evidence="1">
    <location>
        <begin position="133"/>
        <end position="161"/>
    </location>
</feature>
<accession>A0A2V3ILI3</accession>
<sequence>MRARGPFCKRTLALALLRANPLTADNPRSASISPSPTDPAVMIRSNRSSAMLPVPALPPPAARLPAATLLCALSLVASARPMQIKIPKFDLPKLPDIDLPNFGKKSPAKQPVVKKRVAAPGTNVKVRAASSAAAKDAPTLAELTGKSANDSIPEGDGWRRFPVRRMPGANMDLWKGIAKQLTPKL</sequence>
<feature type="signal peptide" evidence="2">
    <location>
        <begin position="1"/>
        <end position="24"/>
    </location>
</feature>
<organism evidence="3 4">
    <name type="scientific">Gracilariopsis chorda</name>
    <dbReference type="NCBI Taxonomy" id="448386"/>
    <lineage>
        <taxon>Eukaryota</taxon>
        <taxon>Rhodophyta</taxon>
        <taxon>Florideophyceae</taxon>
        <taxon>Rhodymeniophycidae</taxon>
        <taxon>Gracilariales</taxon>
        <taxon>Gracilariaceae</taxon>
        <taxon>Gracilariopsis</taxon>
    </lineage>
</organism>
<dbReference type="EMBL" id="NBIV01000144">
    <property type="protein sequence ID" value="PXF42941.1"/>
    <property type="molecule type" value="Genomic_DNA"/>
</dbReference>
<keyword evidence="2" id="KW-0732">Signal</keyword>